<dbReference type="EMBL" id="VIWO01000013">
    <property type="protein sequence ID" value="TWF32751.1"/>
    <property type="molecule type" value="Genomic_DNA"/>
</dbReference>
<dbReference type="Pfam" id="PF07980">
    <property type="entry name" value="SusD_RagB"/>
    <property type="match status" value="1"/>
</dbReference>
<name>A0A561P3Q8_9BACT</name>
<keyword evidence="5" id="KW-0998">Cell outer membrane</keyword>
<evidence type="ECO:0000313" key="10">
    <source>
        <dbReference type="Proteomes" id="UP000320811"/>
    </source>
</evidence>
<evidence type="ECO:0000256" key="5">
    <source>
        <dbReference type="ARBA" id="ARBA00023237"/>
    </source>
</evidence>
<feature type="domain" description="SusD-like N-terminal" evidence="8">
    <location>
        <begin position="84"/>
        <end position="206"/>
    </location>
</feature>
<sequence>MKYYIILIMACILTFTSCNRVMDTKPLNTYTGSDVWSNYDLAQGYIYECYSNCMGYIFSWNYDAITKSVRNHPWGGAFTSEKTEQIDRNNDEGWSAFGNIRRVNLVLKNTSTAPFTAVQKSTFNGEALFLRAAIYSNLAFRFGGVQLVKEVLSVESDFNIPRSSLKDTYDFILSDLDSAANLLPQTNERGRATKGAAYALKMRVALQAGAYLNDNNYYRAVRAAGDKLFALGQYNLDDYSNLFNAYSSAVASTENILILERKNTNTDFTSTPMQWLVCNSDQISSKLTAAAMQKYPLKESIEGWMNYAPTQDLVDDYLVTDTDGKEKKWDQTSYITTAGSAYEKMYKNRDKRFYASIVCDSSKYFGNWAYLRADGNASSNVQPLNGGNINGGASVTGYLFAKYVYQAKKLWYSDPTDFCYSVLRLGEAYLNYAEACIRLGDEGAARTYITKTYQTHGGFKNAIISANEDLWNDYRRERHIEMILETGDRYWSLLRWGMQLTGGLKQGYENTGMAIPELNGKQHGIAISSDGKSYQVFEMNEQNGQPLKFTPKRYLFPVPQAKIIALPSLSQNAGW</sequence>
<evidence type="ECO:0000256" key="3">
    <source>
        <dbReference type="ARBA" id="ARBA00022729"/>
    </source>
</evidence>
<dbReference type="SUPFAM" id="SSF48452">
    <property type="entry name" value="TPR-like"/>
    <property type="match status" value="1"/>
</dbReference>
<evidence type="ECO:0000256" key="1">
    <source>
        <dbReference type="ARBA" id="ARBA00004442"/>
    </source>
</evidence>
<keyword evidence="10" id="KW-1185">Reference proteome</keyword>
<dbReference type="OrthoDB" id="5694214at2"/>
<dbReference type="InterPro" id="IPR011990">
    <property type="entry name" value="TPR-like_helical_dom_sf"/>
</dbReference>
<gene>
    <name evidence="9" type="ORF">FHW36_1134</name>
</gene>
<keyword evidence="4" id="KW-0472">Membrane</keyword>
<evidence type="ECO:0000259" key="8">
    <source>
        <dbReference type="Pfam" id="PF14322"/>
    </source>
</evidence>
<dbReference type="InterPro" id="IPR012944">
    <property type="entry name" value="SusD_RagB_dom"/>
</dbReference>
<dbReference type="RefSeq" id="WP_145674473.1">
    <property type="nucleotide sequence ID" value="NZ_VIWO01000013.1"/>
</dbReference>
<evidence type="ECO:0000313" key="9">
    <source>
        <dbReference type="EMBL" id="TWF32751.1"/>
    </source>
</evidence>
<keyword evidence="3 6" id="KW-0732">Signal</keyword>
<dbReference type="AlphaFoldDB" id="A0A561P3Q8"/>
<dbReference type="Pfam" id="PF14322">
    <property type="entry name" value="SusD-like_3"/>
    <property type="match status" value="1"/>
</dbReference>
<organism evidence="9 10">
    <name type="scientific">Chitinophaga polysaccharea</name>
    <dbReference type="NCBI Taxonomy" id="1293035"/>
    <lineage>
        <taxon>Bacteria</taxon>
        <taxon>Pseudomonadati</taxon>
        <taxon>Bacteroidota</taxon>
        <taxon>Chitinophagia</taxon>
        <taxon>Chitinophagales</taxon>
        <taxon>Chitinophagaceae</taxon>
        <taxon>Chitinophaga</taxon>
    </lineage>
</organism>
<feature type="signal peptide" evidence="6">
    <location>
        <begin position="1"/>
        <end position="20"/>
    </location>
</feature>
<dbReference type="InterPro" id="IPR033985">
    <property type="entry name" value="SusD-like_N"/>
</dbReference>
<accession>A0A561P3Q8</accession>
<dbReference type="Proteomes" id="UP000320811">
    <property type="component" value="Unassembled WGS sequence"/>
</dbReference>
<protein>
    <submittedName>
        <fullName evidence="9">Putative outer membrane starch-binding protein</fullName>
    </submittedName>
</protein>
<reference evidence="9 10" key="1">
    <citation type="submission" date="2019-06" db="EMBL/GenBank/DDBJ databases">
        <title>Sorghum-associated microbial communities from plants grown in Nebraska, USA.</title>
        <authorList>
            <person name="Schachtman D."/>
        </authorList>
    </citation>
    <scope>NUCLEOTIDE SEQUENCE [LARGE SCALE GENOMIC DNA]</scope>
    <source>
        <strain evidence="9 10">1209</strain>
    </source>
</reference>
<proteinExistence type="inferred from homology"/>
<feature type="domain" description="RagB/SusD" evidence="7">
    <location>
        <begin position="272"/>
        <end position="575"/>
    </location>
</feature>
<dbReference type="GO" id="GO:0009279">
    <property type="term" value="C:cell outer membrane"/>
    <property type="evidence" value="ECO:0007669"/>
    <property type="project" value="UniProtKB-SubCell"/>
</dbReference>
<evidence type="ECO:0000259" key="7">
    <source>
        <dbReference type="Pfam" id="PF07980"/>
    </source>
</evidence>
<dbReference type="PROSITE" id="PS51257">
    <property type="entry name" value="PROKAR_LIPOPROTEIN"/>
    <property type="match status" value="1"/>
</dbReference>
<feature type="chain" id="PRO_5021950262" evidence="6">
    <location>
        <begin position="21"/>
        <end position="575"/>
    </location>
</feature>
<comment type="similarity">
    <text evidence="2">Belongs to the SusD family.</text>
</comment>
<evidence type="ECO:0000256" key="6">
    <source>
        <dbReference type="SAM" id="SignalP"/>
    </source>
</evidence>
<comment type="subcellular location">
    <subcellularLocation>
        <location evidence="1">Cell outer membrane</location>
    </subcellularLocation>
</comment>
<evidence type="ECO:0000256" key="2">
    <source>
        <dbReference type="ARBA" id="ARBA00006275"/>
    </source>
</evidence>
<dbReference type="Gene3D" id="1.25.40.390">
    <property type="match status" value="1"/>
</dbReference>
<evidence type="ECO:0000256" key="4">
    <source>
        <dbReference type="ARBA" id="ARBA00023136"/>
    </source>
</evidence>
<comment type="caution">
    <text evidence="9">The sequence shown here is derived from an EMBL/GenBank/DDBJ whole genome shotgun (WGS) entry which is preliminary data.</text>
</comment>